<dbReference type="STRING" id="1121449.SAMN02745704_01327"/>
<evidence type="ECO:0000256" key="15">
    <source>
        <dbReference type="HAMAP-Rule" id="MF_00688"/>
    </source>
</evidence>
<dbReference type="FunFam" id="3.30.70.3550:FF:000001">
    <property type="entry name" value="Leucyl/phenylalanyl-tRNA--protein transferase"/>
    <property type="match status" value="1"/>
</dbReference>
<comment type="subcellular location">
    <subcellularLocation>
        <location evidence="1 15">Cytoplasm</location>
    </subcellularLocation>
</comment>
<dbReference type="GO" id="GO:0030163">
    <property type="term" value="P:protein catabolic process"/>
    <property type="evidence" value="ECO:0007669"/>
    <property type="project" value="UniProtKB-UniRule"/>
</dbReference>
<dbReference type="InterPro" id="IPR042203">
    <property type="entry name" value="Leu/Phe-tRNA_Trfase_C"/>
</dbReference>
<gene>
    <name evidence="15" type="primary">aat</name>
    <name evidence="16" type="ORF">SAMN02745704_01327</name>
</gene>
<dbReference type="GO" id="GO:0008914">
    <property type="term" value="F:leucyl-tRNA--protein transferase activity"/>
    <property type="evidence" value="ECO:0007669"/>
    <property type="project" value="UniProtKB-UniRule"/>
</dbReference>
<dbReference type="Pfam" id="PF03588">
    <property type="entry name" value="Leu_Phe_trans"/>
    <property type="match status" value="1"/>
</dbReference>
<keyword evidence="3 15" id="KW-0808">Transferase</keyword>
<dbReference type="Gene3D" id="3.30.70.3550">
    <property type="entry name" value="Leucyl/phenylalanyl-tRNA-protein transferase, N-terminal domain"/>
    <property type="match status" value="1"/>
</dbReference>
<dbReference type="FunFam" id="3.40.630.70:FF:000001">
    <property type="entry name" value="Leucyl/phenylalanyl-tRNA--protein transferase"/>
    <property type="match status" value="1"/>
</dbReference>
<evidence type="ECO:0000256" key="14">
    <source>
        <dbReference type="ARBA" id="ARBA00083640"/>
    </source>
</evidence>
<dbReference type="PANTHER" id="PTHR30098">
    <property type="entry name" value="LEUCYL/PHENYLALANYL-TRNA--PROTEIN TRANSFERASE"/>
    <property type="match status" value="1"/>
</dbReference>
<dbReference type="EC" id="2.3.2.6" evidence="10 15"/>
<dbReference type="HAMAP" id="MF_00688">
    <property type="entry name" value="Leu_Phe_trans"/>
    <property type="match status" value="1"/>
</dbReference>
<reference evidence="16 17" key="1">
    <citation type="submission" date="2017-02" db="EMBL/GenBank/DDBJ databases">
        <authorList>
            <person name="Peterson S.W."/>
        </authorList>
    </citation>
    <scope>NUCLEOTIDE SEQUENCE [LARGE SCALE GENOMIC DNA]</scope>
    <source>
        <strain evidence="16 17">DSM 16080</strain>
    </source>
</reference>
<comment type="catalytic activity">
    <reaction evidence="6 15">
        <text>N-terminal L-arginyl-[protein] + L-leucyl-tRNA(Leu) = N-terminal L-leucyl-L-arginyl-[protein] + tRNA(Leu) + H(+)</text>
        <dbReference type="Rhea" id="RHEA:50416"/>
        <dbReference type="Rhea" id="RHEA-COMP:9613"/>
        <dbReference type="Rhea" id="RHEA-COMP:9622"/>
        <dbReference type="Rhea" id="RHEA-COMP:12672"/>
        <dbReference type="Rhea" id="RHEA-COMP:12673"/>
        <dbReference type="ChEBI" id="CHEBI:15378"/>
        <dbReference type="ChEBI" id="CHEBI:64719"/>
        <dbReference type="ChEBI" id="CHEBI:78442"/>
        <dbReference type="ChEBI" id="CHEBI:78494"/>
        <dbReference type="ChEBI" id="CHEBI:133044"/>
        <dbReference type="EC" id="2.3.2.6"/>
    </reaction>
</comment>
<evidence type="ECO:0000256" key="9">
    <source>
        <dbReference type="ARBA" id="ARBA00061535"/>
    </source>
</evidence>
<sequence>MIYRLSEMPFFPHPQEADPDGLLAVGGDLSSQRLLNAYSCGIFPWYAPDSPILWWSTDPRLVLFPSELHVPRSLRRVINSGRFHITVDTAFPEVLRRCAETPRPDQDGSWIVPEMKDAYTRLHELGYAHSVEAWRDGRLVGGLYGVALGRVFFGESMFYAEPDASKVAFVQLVRSLERREYTMVDCQQTTAHLLRFGAREVRRSEFLQRLALAQQYATEEGNWSELFHEKGNGVFHQL</sequence>
<dbReference type="InterPro" id="IPR016181">
    <property type="entry name" value="Acyl_CoA_acyltransferase"/>
</dbReference>
<evidence type="ECO:0000256" key="1">
    <source>
        <dbReference type="ARBA" id="ARBA00004496"/>
    </source>
</evidence>
<evidence type="ECO:0000256" key="10">
    <source>
        <dbReference type="ARBA" id="ARBA00066767"/>
    </source>
</evidence>
<evidence type="ECO:0000313" key="17">
    <source>
        <dbReference type="Proteomes" id="UP000190027"/>
    </source>
</evidence>
<comment type="similarity">
    <text evidence="9 15">Belongs to the L/F-transferase family.</text>
</comment>
<evidence type="ECO:0000256" key="4">
    <source>
        <dbReference type="ARBA" id="ARBA00023315"/>
    </source>
</evidence>
<dbReference type="RefSeq" id="WP_078716900.1">
    <property type="nucleotide sequence ID" value="NZ_FUYC01000004.1"/>
</dbReference>
<dbReference type="InterPro" id="IPR042221">
    <property type="entry name" value="Leu/Phe-tRNA_Trfase_N"/>
</dbReference>
<evidence type="ECO:0000313" key="16">
    <source>
        <dbReference type="EMBL" id="SKA80299.1"/>
    </source>
</evidence>
<evidence type="ECO:0000256" key="8">
    <source>
        <dbReference type="ARBA" id="ARBA00054043"/>
    </source>
</evidence>
<evidence type="ECO:0000256" key="12">
    <source>
        <dbReference type="ARBA" id="ARBA00077136"/>
    </source>
</evidence>
<comment type="catalytic activity">
    <reaction evidence="5 15">
        <text>L-phenylalanyl-tRNA(Phe) + an N-terminal L-alpha-aminoacyl-[protein] = an N-terminal L-phenylalanyl-L-alpha-aminoacyl-[protein] + tRNA(Phe)</text>
        <dbReference type="Rhea" id="RHEA:43632"/>
        <dbReference type="Rhea" id="RHEA-COMP:9668"/>
        <dbReference type="Rhea" id="RHEA-COMP:9699"/>
        <dbReference type="Rhea" id="RHEA-COMP:10636"/>
        <dbReference type="Rhea" id="RHEA-COMP:10637"/>
        <dbReference type="ChEBI" id="CHEBI:78442"/>
        <dbReference type="ChEBI" id="CHEBI:78531"/>
        <dbReference type="ChEBI" id="CHEBI:78597"/>
        <dbReference type="ChEBI" id="CHEBI:83561"/>
        <dbReference type="EC" id="2.3.2.6"/>
    </reaction>
</comment>
<keyword evidence="17" id="KW-1185">Reference proteome</keyword>
<evidence type="ECO:0000256" key="5">
    <source>
        <dbReference type="ARBA" id="ARBA00050607"/>
    </source>
</evidence>
<organism evidence="16 17">
    <name type="scientific">Paucidesulfovibrio gracilis DSM 16080</name>
    <dbReference type="NCBI Taxonomy" id="1121449"/>
    <lineage>
        <taxon>Bacteria</taxon>
        <taxon>Pseudomonadati</taxon>
        <taxon>Thermodesulfobacteriota</taxon>
        <taxon>Desulfovibrionia</taxon>
        <taxon>Desulfovibrionales</taxon>
        <taxon>Desulfovibrionaceae</taxon>
        <taxon>Paucidesulfovibrio</taxon>
    </lineage>
</organism>
<dbReference type="OrthoDB" id="9790282at2"/>
<comment type="catalytic activity">
    <reaction evidence="7 15">
        <text>N-terminal L-lysyl-[protein] + L-leucyl-tRNA(Leu) = N-terminal L-leucyl-L-lysyl-[protein] + tRNA(Leu) + H(+)</text>
        <dbReference type="Rhea" id="RHEA:12340"/>
        <dbReference type="Rhea" id="RHEA-COMP:9613"/>
        <dbReference type="Rhea" id="RHEA-COMP:9622"/>
        <dbReference type="Rhea" id="RHEA-COMP:12670"/>
        <dbReference type="Rhea" id="RHEA-COMP:12671"/>
        <dbReference type="ChEBI" id="CHEBI:15378"/>
        <dbReference type="ChEBI" id="CHEBI:65249"/>
        <dbReference type="ChEBI" id="CHEBI:78442"/>
        <dbReference type="ChEBI" id="CHEBI:78494"/>
        <dbReference type="ChEBI" id="CHEBI:133043"/>
        <dbReference type="EC" id="2.3.2.6"/>
    </reaction>
</comment>
<proteinExistence type="inferred from homology"/>
<evidence type="ECO:0000256" key="13">
    <source>
        <dbReference type="ARBA" id="ARBA00077165"/>
    </source>
</evidence>
<evidence type="ECO:0000256" key="2">
    <source>
        <dbReference type="ARBA" id="ARBA00022490"/>
    </source>
</evidence>
<dbReference type="SUPFAM" id="SSF55729">
    <property type="entry name" value="Acyl-CoA N-acyltransferases (Nat)"/>
    <property type="match status" value="1"/>
</dbReference>
<dbReference type="EMBL" id="FUYC01000004">
    <property type="protein sequence ID" value="SKA80299.1"/>
    <property type="molecule type" value="Genomic_DNA"/>
</dbReference>
<comment type="function">
    <text evidence="8 15">Functions in the N-end rule pathway of protein degradation where it conjugates Leu, Phe and, less efficiently, Met from aminoacyl-tRNAs to the N-termini of proteins containing an N-terminal arginine or lysine.</text>
</comment>
<evidence type="ECO:0000256" key="3">
    <source>
        <dbReference type="ARBA" id="ARBA00022679"/>
    </source>
</evidence>
<dbReference type="Proteomes" id="UP000190027">
    <property type="component" value="Unassembled WGS sequence"/>
</dbReference>
<evidence type="ECO:0000256" key="11">
    <source>
        <dbReference type="ARBA" id="ARBA00074372"/>
    </source>
</evidence>
<dbReference type="PANTHER" id="PTHR30098:SF2">
    <property type="entry name" value="LEUCYL_PHENYLALANYL-TRNA--PROTEIN TRANSFERASE"/>
    <property type="match status" value="1"/>
</dbReference>
<name>A0A1T4WSP5_9BACT</name>
<dbReference type="InterPro" id="IPR004616">
    <property type="entry name" value="Leu/Phe-tRNA_Trfase"/>
</dbReference>
<dbReference type="NCBIfam" id="TIGR00667">
    <property type="entry name" value="aat"/>
    <property type="match status" value="1"/>
</dbReference>
<protein>
    <recommendedName>
        <fullName evidence="11 15">Leucyl/phenylalanyl-tRNA--protein transferase</fullName>
        <ecNumber evidence="10 15">2.3.2.6</ecNumber>
    </recommendedName>
    <alternativeName>
        <fullName evidence="12 15">L/F-transferase</fullName>
    </alternativeName>
    <alternativeName>
        <fullName evidence="13 15">Leucyltransferase</fullName>
    </alternativeName>
    <alternativeName>
        <fullName evidence="14 15">Phenyalanyltransferase</fullName>
    </alternativeName>
</protein>
<accession>A0A1T4WSP5</accession>
<dbReference type="Gene3D" id="3.40.630.70">
    <property type="entry name" value="Leucyl/phenylalanyl-tRNA-protein transferase, C-terminal domain"/>
    <property type="match status" value="1"/>
</dbReference>
<evidence type="ECO:0000256" key="6">
    <source>
        <dbReference type="ARBA" id="ARBA00050652"/>
    </source>
</evidence>
<keyword evidence="4 15" id="KW-0012">Acyltransferase</keyword>
<evidence type="ECO:0000256" key="7">
    <source>
        <dbReference type="ARBA" id="ARBA00051538"/>
    </source>
</evidence>
<dbReference type="GO" id="GO:0005737">
    <property type="term" value="C:cytoplasm"/>
    <property type="evidence" value="ECO:0007669"/>
    <property type="project" value="UniProtKB-SubCell"/>
</dbReference>
<keyword evidence="2 15" id="KW-0963">Cytoplasm</keyword>
<dbReference type="AlphaFoldDB" id="A0A1T4WSP5"/>